<evidence type="ECO:0000313" key="1">
    <source>
        <dbReference type="EMBL" id="CAK8680455.1"/>
    </source>
</evidence>
<accession>A0ABP0FLB3</accession>
<dbReference type="Proteomes" id="UP001642483">
    <property type="component" value="Unassembled WGS sequence"/>
</dbReference>
<name>A0ABP0FLB3_CLALP</name>
<reference evidence="1 2" key="1">
    <citation type="submission" date="2024-02" db="EMBL/GenBank/DDBJ databases">
        <authorList>
            <person name="Daric V."/>
            <person name="Darras S."/>
        </authorList>
    </citation>
    <scope>NUCLEOTIDE SEQUENCE [LARGE SCALE GENOMIC DNA]</scope>
</reference>
<dbReference type="EMBL" id="CAWYQH010000068">
    <property type="protein sequence ID" value="CAK8680455.1"/>
    <property type="molecule type" value="Genomic_DNA"/>
</dbReference>
<gene>
    <name evidence="1" type="ORF">CVLEPA_LOCUS10701</name>
</gene>
<evidence type="ECO:0000313" key="2">
    <source>
        <dbReference type="Proteomes" id="UP001642483"/>
    </source>
</evidence>
<sequence>MNSYPNMNSMSDVVALKRFDMETIQRERRALVPITPRLVTWNVNNERPNVYFPNINRSYIADLTYVPGKFINRRSHANSVNREASWSPYTPVKHQPLIEKPGLPEEIEEELEENESSLTNPIQHPHLQINKPLGLLKREYKHPLSMYEEALNNMYSRYAQHKYVIKDHRTGPRDPTLPRQYHNTAPYGVYWYIDRPRNAGKEWVTNRWRMWSGGSASSLE</sequence>
<protein>
    <submittedName>
        <fullName evidence="1">Uncharacterized protein</fullName>
    </submittedName>
</protein>
<proteinExistence type="predicted"/>
<keyword evidence="2" id="KW-1185">Reference proteome</keyword>
<comment type="caution">
    <text evidence="1">The sequence shown here is derived from an EMBL/GenBank/DDBJ whole genome shotgun (WGS) entry which is preliminary data.</text>
</comment>
<organism evidence="1 2">
    <name type="scientific">Clavelina lepadiformis</name>
    <name type="common">Light-bulb sea squirt</name>
    <name type="synonym">Ascidia lepadiformis</name>
    <dbReference type="NCBI Taxonomy" id="159417"/>
    <lineage>
        <taxon>Eukaryota</taxon>
        <taxon>Metazoa</taxon>
        <taxon>Chordata</taxon>
        <taxon>Tunicata</taxon>
        <taxon>Ascidiacea</taxon>
        <taxon>Aplousobranchia</taxon>
        <taxon>Clavelinidae</taxon>
        <taxon>Clavelina</taxon>
    </lineage>
</organism>